<dbReference type="InterPro" id="IPR018337">
    <property type="entry name" value="Cell_wall/Cho-bd_repeat"/>
</dbReference>
<evidence type="ECO:0000313" key="4">
    <source>
        <dbReference type="EMBL" id="MBC8560324.1"/>
    </source>
</evidence>
<dbReference type="EMBL" id="JACRSV010000003">
    <property type="protein sequence ID" value="MBC8560324.1"/>
    <property type="molecule type" value="Genomic_DNA"/>
</dbReference>
<feature type="signal peptide" evidence="3">
    <location>
        <begin position="1"/>
        <end position="26"/>
    </location>
</feature>
<dbReference type="Proteomes" id="UP000610760">
    <property type="component" value="Unassembled WGS sequence"/>
</dbReference>
<feature type="repeat" description="Cell wall-binding" evidence="2">
    <location>
        <begin position="680"/>
        <end position="699"/>
    </location>
</feature>
<feature type="repeat" description="Cell wall-binding" evidence="2">
    <location>
        <begin position="700"/>
        <end position="719"/>
    </location>
</feature>
<evidence type="ECO:0000256" key="1">
    <source>
        <dbReference type="ARBA" id="ARBA00022737"/>
    </source>
</evidence>
<comment type="caution">
    <text evidence="4">The sequence shown here is derived from an EMBL/GenBank/DDBJ whole genome shotgun (WGS) entry which is preliminary data.</text>
</comment>
<dbReference type="Pfam" id="PF01473">
    <property type="entry name" value="Choline_bind_1"/>
    <property type="match status" value="2"/>
</dbReference>
<dbReference type="SUPFAM" id="SSF69360">
    <property type="entry name" value="Cell wall binding repeat"/>
    <property type="match status" value="1"/>
</dbReference>
<organism evidence="4 5">
    <name type="scientific">Fumia xinanensis</name>
    <dbReference type="NCBI Taxonomy" id="2763659"/>
    <lineage>
        <taxon>Bacteria</taxon>
        <taxon>Bacillati</taxon>
        <taxon>Bacillota</taxon>
        <taxon>Clostridia</taxon>
        <taxon>Eubacteriales</taxon>
        <taxon>Oscillospiraceae</taxon>
        <taxon>Fumia</taxon>
    </lineage>
</organism>
<evidence type="ECO:0000256" key="2">
    <source>
        <dbReference type="PROSITE-ProRule" id="PRU00591"/>
    </source>
</evidence>
<protein>
    <submittedName>
        <fullName evidence="4">Uncharacterized protein</fullName>
    </submittedName>
</protein>
<keyword evidence="1" id="KW-0677">Repeat</keyword>
<keyword evidence="5" id="KW-1185">Reference proteome</keyword>
<evidence type="ECO:0000256" key="3">
    <source>
        <dbReference type="SAM" id="SignalP"/>
    </source>
</evidence>
<dbReference type="RefSeq" id="WP_249295332.1">
    <property type="nucleotide sequence ID" value="NZ_JACRSV010000003.1"/>
</dbReference>
<feature type="repeat" description="Cell wall-binding" evidence="2">
    <location>
        <begin position="720"/>
        <end position="739"/>
    </location>
</feature>
<dbReference type="Gene3D" id="2.10.270.10">
    <property type="entry name" value="Cholin Binding"/>
    <property type="match status" value="1"/>
</dbReference>
<gene>
    <name evidence="4" type="ORF">H8710_09630</name>
</gene>
<proteinExistence type="predicted"/>
<sequence length="758" mass="84205">MKKILALALAATTAFSMFGSSLSASAIDYMDETAFLNDYNATSVTISANKITVSQPVADKDGNVAETKTYEITERQDLLNFAQHIVLGDTPSGAPQSYEAWKAWSGQGAADNRYGMIYMYDYALDKNVENDDAYESALNDFKDYVNQLKNPQTNGSYSIERLFSYWKEAYRTSPEVNVLSGGTSNVRWSAINDAKLNSNNVRQYMTYDSNKNPIPDMTQFDPQDAADYNVYPLITAVYNLGRNESVINSSATSRIVYINKEYTRVIDEVSFADTTNAMDDYYELLSQINEYEESDYTASAWRDVQSYVEKAEAAAEKAVTVNDWEKALKYLKNADAVSAKAVDYSAMQTALMSLYADANGKTKVSYIEKAPPQGNGYVGVGGNYLYQKSDFKVRNGYSDEWNNFAVDTFKSNSSSNPVVDEYSAYSWASKLYYDARNSNGNVKQSQLDKALEDLNEAVDALTATNSVDEWRIVKLQGLVDKAAGFQESDFNTSSRKWTTFVNALDSAEKTLAKANPSSSELDRVTNSLDTALTDIKSSAKSVPSATKDELKDTIKEADKLIANVSTQTGAQVAALREASDDAADVYSRIGISGKDKAVISEVEGAIADLKEAIVNFNNPQGWNKVDGKWYYGEGAENYKGDWYKIGATWFMFNDDGSLKVSEWFQRDGKWYWANENGGLAVGWAKVDGKWYFFKGNNAMKTGWEKVDNNWYYLSSSGAMVTGWNWINGKCYYFYNSGAMAANTTIGGYKVDANGAWIA</sequence>
<evidence type="ECO:0000313" key="5">
    <source>
        <dbReference type="Proteomes" id="UP000610760"/>
    </source>
</evidence>
<keyword evidence="3" id="KW-0732">Signal</keyword>
<reference evidence="4" key="1">
    <citation type="submission" date="2020-08" db="EMBL/GenBank/DDBJ databases">
        <title>Genome public.</title>
        <authorList>
            <person name="Liu C."/>
            <person name="Sun Q."/>
        </authorList>
    </citation>
    <scope>NUCLEOTIDE SEQUENCE</scope>
    <source>
        <strain evidence="4">NSJ-33</strain>
    </source>
</reference>
<accession>A0A926I7V3</accession>
<name>A0A926I7V3_9FIRM</name>
<feature type="chain" id="PRO_5037295713" evidence="3">
    <location>
        <begin position="27"/>
        <end position="758"/>
    </location>
</feature>
<dbReference type="Pfam" id="PF19127">
    <property type="entry name" value="Choline_bind_3"/>
    <property type="match status" value="1"/>
</dbReference>
<dbReference type="AlphaFoldDB" id="A0A926I7V3"/>
<dbReference type="PROSITE" id="PS51170">
    <property type="entry name" value="CW"/>
    <property type="match status" value="3"/>
</dbReference>